<keyword evidence="1" id="KW-1133">Transmembrane helix</keyword>
<accession>U9URH9</accession>
<protein>
    <submittedName>
        <fullName evidence="2">Uncharacterized protein</fullName>
    </submittedName>
</protein>
<dbReference type="AlphaFoldDB" id="U9URH9"/>
<sequence>MSVKINSTGSDLFDNQNIREVRRGRKESHSYLALYYKEVLLSTKMEYMEIMATGTTSTNRKQKTDSDSSAELTVDKKDKIDQALYIQFFICCGIPFSTVGHLYFIDFVQTYPPICRICQSSIMWCSTD</sequence>
<dbReference type="HOGENOM" id="CLU_1960718_0_0_1"/>
<gene>
    <name evidence="2" type="ORF">GLOINDRAFT_17773</name>
</gene>
<feature type="transmembrane region" description="Helical" evidence="1">
    <location>
        <begin position="84"/>
        <end position="104"/>
    </location>
</feature>
<keyword evidence="1" id="KW-0472">Membrane</keyword>
<evidence type="ECO:0000256" key="1">
    <source>
        <dbReference type="SAM" id="Phobius"/>
    </source>
</evidence>
<proteinExistence type="predicted"/>
<dbReference type="EMBL" id="KI276680">
    <property type="protein sequence ID" value="ESA21163.1"/>
    <property type="molecule type" value="Genomic_DNA"/>
</dbReference>
<reference evidence="2" key="1">
    <citation type="submission" date="2013-07" db="EMBL/GenBank/DDBJ databases">
        <title>The genome of an arbuscular mycorrhizal fungus provides insights into the evolution of the oldest plant symbiosis.</title>
        <authorList>
            <consortium name="DOE Joint Genome Institute"/>
            <person name="Tisserant E."/>
            <person name="Malbreil M."/>
            <person name="Kuo A."/>
            <person name="Kohler A."/>
            <person name="Symeonidi A."/>
            <person name="Balestrini R."/>
            <person name="Charron P."/>
            <person name="Duensing N."/>
            <person name="Frei-dit-Frey N."/>
            <person name="Gianinazzi-Pearson V."/>
            <person name="Gilbert B."/>
            <person name="Handa Y."/>
            <person name="Hijri M."/>
            <person name="Kaul R."/>
            <person name="Kawaguchi M."/>
            <person name="Krajinski F."/>
            <person name="Lammers P."/>
            <person name="Lapierre D."/>
            <person name="Masclaux F.G."/>
            <person name="Murat C."/>
            <person name="Morin E."/>
            <person name="Ndikumana S."/>
            <person name="Pagni M."/>
            <person name="Petitpierre D."/>
            <person name="Requena N."/>
            <person name="Rosikiewicz P."/>
            <person name="Riley R."/>
            <person name="Saito K."/>
            <person name="San Clemente H."/>
            <person name="Shapiro H."/>
            <person name="van Tuinen D."/>
            <person name="Becard G."/>
            <person name="Bonfante P."/>
            <person name="Paszkowski U."/>
            <person name="Shachar-Hill Y."/>
            <person name="Young J.P."/>
            <person name="Sanders I.R."/>
            <person name="Henrissat B."/>
            <person name="Rensing S.A."/>
            <person name="Grigoriev I.V."/>
            <person name="Corradi N."/>
            <person name="Roux C."/>
            <person name="Martin F."/>
        </authorList>
    </citation>
    <scope>NUCLEOTIDE SEQUENCE</scope>
    <source>
        <strain evidence="2">DAOM 197198</strain>
    </source>
</reference>
<name>U9URH9_RHIID</name>
<evidence type="ECO:0000313" key="2">
    <source>
        <dbReference type="EMBL" id="ESA21163.1"/>
    </source>
</evidence>
<keyword evidence="1" id="KW-0812">Transmembrane</keyword>
<organism evidence="2">
    <name type="scientific">Rhizophagus irregularis (strain DAOM 181602 / DAOM 197198 / MUCL 43194)</name>
    <name type="common">Arbuscular mycorrhizal fungus</name>
    <name type="synonym">Glomus intraradices</name>
    <dbReference type="NCBI Taxonomy" id="747089"/>
    <lineage>
        <taxon>Eukaryota</taxon>
        <taxon>Fungi</taxon>
        <taxon>Fungi incertae sedis</taxon>
        <taxon>Mucoromycota</taxon>
        <taxon>Glomeromycotina</taxon>
        <taxon>Glomeromycetes</taxon>
        <taxon>Glomerales</taxon>
        <taxon>Glomeraceae</taxon>
        <taxon>Rhizophagus</taxon>
    </lineage>
</organism>